<protein>
    <submittedName>
        <fullName evidence="3">Uncharacterized protein</fullName>
    </submittedName>
</protein>
<evidence type="ECO:0000256" key="1">
    <source>
        <dbReference type="SAM" id="Coils"/>
    </source>
</evidence>
<proteinExistence type="predicted"/>
<organism evidence="3">
    <name type="scientific">viral metagenome</name>
    <dbReference type="NCBI Taxonomy" id="1070528"/>
    <lineage>
        <taxon>unclassified sequences</taxon>
        <taxon>metagenomes</taxon>
        <taxon>organismal metagenomes</taxon>
    </lineage>
</organism>
<keyword evidence="1" id="KW-0175">Coiled coil</keyword>
<dbReference type="Gene3D" id="3.90.70.80">
    <property type="match status" value="1"/>
</dbReference>
<feature type="compositionally biased region" description="Acidic residues" evidence="2">
    <location>
        <begin position="430"/>
        <end position="444"/>
    </location>
</feature>
<accession>A0A6C0KFP6</accession>
<sequence length="641" mass="75190">MVLSILNNSINYKENIGLEPEDNGLETSLYLYKVTNYLLITIGRQQYKHIEENIIYVPIYLIYNNIFVSQIGVFEFLHDQLPDYLDSDNDLDLNKLGNPLFYSFVNSKYLNEYFVNKRKVLDDDKTGIINLSELNDDEDEITLEEDIDEDSLWIQKYLSNMKYEIKDNEGRGDCLFATIRDAYESIGINMPVSELRNKLSRQVTDEQFMEYKKLYDSYIVAFNETKERIDVVNKEYNEIRDKAKVEKDRKNKKELVEEGKKLRSEYLKLKSENKLTQSLINEFSYMKNIKTVDEFAKFIRTCKFWADTWAIKTLEHILNIKLIILSSEHYLEGDLDNVLLCGDISPDDNDFKPDYYIILDYTGSHYKLISYDSKYIFKYRFIPYTIRKMIVNKCLEKNSGTYSKIPEFKRLNIYLKDTLDKSKREKVNEESEEEITQQQLEDESTTDRDNYDKDENTVFMFYSKSASKPLPGKGSGETIKPENIVKYSELATINDWRKKLSNFDISPFELDGHRWNSVEHYYQGYKFKNSHPEFYLQFSLDSDSDISKDPVLAKGAGGKTGKSKGIQVRPKEITIPADFKTSGRDKEAFKKAMYAKFTQNDVSKNILLNTKDAKLIHHSRGKPPVVFEELMNVRKIIKKEV</sequence>
<dbReference type="Gene3D" id="1.10.357.40">
    <property type="entry name" value="YbiA-like"/>
    <property type="match status" value="1"/>
</dbReference>
<reference evidence="3" key="1">
    <citation type="journal article" date="2020" name="Nature">
        <title>Giant virus diversity and host interactions through global metagenomics.</title>
        <authorList>
            <person name="Schulz F."/>
            <person name="Roux S."/>
            <person name="Paez-Espino D."/>
            <person name="Jungbluth S."/>
            <person name="Walsh D.A."/>
            <person name="Denef V.J."/>
            <person name="McMahon K.D."/>
            <person name="Konstantinidis K.T."/>
            <person name="Eloe-Fadrosh E.A."/>
            <person name="Kyrpides N.C."/>
            <person name="Woyke T."/>
        </authorList>
    </citation>
    <scope>NUCLEOTIDE SEQUENCE</scope>
    <source>
        <strain evidence="3">GVMAG-S-3300011013-78</strain>
    </source>
</reference>
<dbReference type="AlphaFoldDB" id="A0A6C0KFP6"/>
<dbReference type="EMBL" id="MN740877">
    <property type="protein sequence ID" value="QHU16173.1"/>
    <property type="molecule type" value="Genomic_DNA"/>
</dbReference>
<dbReference type="InterPro" id="IPR037238">
    <property type="entry name" value="YbiA-like_sf"/>
</dbReference>
<feature type="region of interest" description="Disordered" evidence="2">
    <location>
        <begin position="425"/>
        <end position="451"/>
    </location>
</feature>
<dbReference type="InterPro" id="IPR012816">
    <property type="entry name" value="NADAR"/>
</dbReference>
<feature type="coiled-coil region" evidence="1">
    <location>
        <begin position="222"/>
        <end position="272"/>
    </location>
</feature>
<name>A0A6C0KFP6_9ZZZZ</name>
<dbReference type="SUPFAM" id="SSF143990">
    <property type="entry name" value="YbiA-like"/>
    <property type="match status" value="1"/>
</dbReference>
<evidence type="ECO:0000313" key="3">
    <source>
        <dbReference type="EMBL" id="QHU16173.1"/>
    </source>
</evidence>
<dbReference type="CDD" id="cd15457">
    <property type="entry name" value="NADAR"/>
    <property type="match status" value="1"/>
</dbReference>
<evidence type="ECO:0000256" key="2">
    <source>
        <dbReference type="SAM" id="MobiDB-lite"/>
    </source>
</evidence>